<dbReference type="AlphaFoldDB" id="A0A3N2CTJ8"/>
<dbReference type="PROSITE" id="PS50893">
    <property type="entry name" value="ABC_TRANSPORTER_2"/>
    <property type="match status" value="1"/>
</dbReference>
<evidence type="ECO:0000256" key="2">
    <source>
        <dbReference type="ARBA" id="ARBA00022448"/>
    </source>
</evidence>
<name>A0A3N2CTJ8_9ACTN</name>
<gene>
    <name evidence="7" type="ORF">EDD33_1708</name>
</gene>
<feature type="domain" description="ABC transporter" evidence="6">
    <location>
        <begin position="32"/>
        <end position="257"/>
    </location>
</feature>
<keyword evidence="2" id="KW-0813">Transport</keyword>
<dbReference type="GO" id="GO:0005524">
    <property type="term" value="F:ATP binding"/>
    <property type="evidence" value="ECO:0007669"/>
    <property type="project" value="UniProtKB-KW"/>
</dbReference>
<keyword evidence="8" id="KW-1185">Reference proteome</keyword>
<dbReference type="PANTHER" id="PTHR43335">
    <property type="entry name" value="ABC TRANSPORTER, ATP-BINDING PROTEIN"/>
    <property type="match status" value="1"/>
</dbReference>
<sequence>MPTPASAVRRHDPAHARGQAEVAPAPVAEPALVTIGLTKRFRGTSALDGVDLEVPTGVVFGYLGPNGAGKTTTIRILAGLARPTAGTARVFGHDVVSDREAAQRELGYLPGDFVGYPELTGREHLTYLARVRGGVSWRRVRRLAERLGLDLDKRLGAMSHGNRQKVGLVQAFMHEPRLLVLDEPTAGLDPLVRREFLGLVREARQDGGTVFLSSHVLSEVEAVADRVAILGSGRVLVTGSVEELRRRARRSIDLVFVGPPPLAALRDAAGVHDLRSTGRTAHLTLEGSAAALMSAAAPYGIENVVSHEPDLEDVFLDLYAGRP</sequence>
<dbReference type="PROSITE" id="PS00211">
    <property type="entry name" value="ABC_TRANSPORTER_1"/>
    <property type="match status" value="1"/>
</dbReference>
<dbReference type="InterPro" id="IPR027417">
    <property type="entry name" value="P-loop_NTPase"/>
</dbReference>
<comment type="similarity">
    <text evidence="1">Belongs to the ABC transporter superfamily.</text>
</comment>
<evidence type="ECO:0000313" key="8">
    <source>
        <dbReference type="Proteomes" id="UP000281738"/>
    </source>
</evidence>
<dbReference type="Pfam" id="PF00005">
    <property type="entry name" value="ABC_tran"/>
    <property type="match status" value="1"/>
</dbReference>
<evidence type="ECO:0000256" key="1">
    <source>
        <dbReference type="ARBA" id="ARBA00005417"/>
    </source>
</evidence>
<dbReference type="InterPro" id="IPR003439">
    <property type="entry name" value="ABC_transporter-like_ATP-bd"/>
</dbReference>
<evidence type="ECO:0000259" key="6">
    <source>
        <dbReference type="PROSITE" id="PS50893"/>
    </source>
</evidence>
<dbReference type="SUPFAM" id="SSF52540">
    <property type="entry name" value="P-loop containing nucleoside triphosphate hydrolases"/>
    <property type="match status" value="1"/>
</dbReference>
<evidence type="ECO:0000256" key="4">
    <source>
        <dbReference type="ARBA" id="ARBA00022840"/>
    </source>
</evidence>
<evidence type="ECO:0000256" key="3">
    <source>
        <dbReference type="ARBA" id="ARBA00022741"/>
    </source>
</evidence>
<organism evidence="7 8">
    <name type="scientific">Nocardioides aurantiacus</name>
    <dbReference type="NCBI Taxonomy" id="86796"/>
    <lineage>
        <taxon>Bacteria</taxon>
        <taxon>Bacillati</taxon>
        <taxon>Actinomycetota</taxon>
        <taxon>Actinomycetes</taxon>
        <taxon>Propionibacteriales</taxon>
        <taxon>Nocardioidaceae</taxon>
        <taxon>Nocardioides</taxon>
    </lineage>
</organism>
<dbReference type="InterPro" id="IPR003593">
    <property type="entry name" value="AAA+_ATPase"/>
</dbReference>
<dbReference type="SMART" id="SM00382">
    <property type="entry name" value="AAA"/>
    <property type="match status" value="1"/>
</dbReference>
<keyword evidence="4 7" id="KW-0067">ATP-binding</keyword>
<keyword evidence="3" id="KW-0547">Nucleotide-binding</keyword>
<evidence type="ECO:0000256" key="5">
    <source>
        <dbReference type="SAM" id="MobiDB-lite"/>
    </source>
</evidence>
<proteinExistence type="inferred from homology"/>
<accession>A0A3N2CTJ8</accession>
<feature type="region of interest" description="Disordered" evidence="5">
    <location>
        <begin position="1"/>
        <end position="23"/>
    </location>
</feature>
<dbReference type="GO" id="GO:0016887">
    <property type="term" value="F:ATP hydrolysis activity"/>
    <property type="evidence" value="ECO:0007669"/>
    <property type="project" value="InterPro"/>
</dbReference>
<dbReference type="EMBL" id="RKHO01000001">
    <property type="protein sequence ID" value="ROR90859.1"/>
    <property type="molecule type" value="Genomic_DNA"/>
</dbReference>
<reference evidence="7 8" key="1">
    <citation type="submission" date="2018-11" db="EMBL/GenBank/DDBJ databases">
        <title>Sequencing the genomes of 1000 actinobacteria strains.</title>
        <authorList>
            <person name="Klenk H.-P."/>
        </authorList>
    </citation>
    <scope>NUCLEOTIDE SEQUENCE [LARGE SCALE GENOMIC DNA]</scope>
    <source>
        <strain evidence="7 8">DSM 12652</strain>
    </source>
</reference>
<dbReference type="Gene3D" id="3.40.50.300">
    <property type="entry name" value="P-loop containing nucleotide triphosphate hydrolases"/>
    <property type="match status" value="1"/>
</dbReference>
<evidence type="ECO:0000313" key="7">
    <source>
        <dbReference type="EMBL" id="ROR90859.1"/>
    </source>
</evidence>
<dbReference type="InterPro" id="IPR017871">
    <property type="entry name" value="ABC_transporter-like_CS"/>
</dbReference>
<comment type="caution">
    <text evidence="7">The sequence shown here is derived from an EMBL/GenBank/DDBJ whole genome shotgun (WGS) entry which is preliminary data.</text>
</comment>
<protein>
    <submittedName>
        <fullName evidence="7">ABC-2 type transport system ATP-binding protein</fullName>
    </submittedName>
</protein>
<dbReference type="CDD" id="cd03230">
    <property type="entry name" value="ABC_DR_subfamily_A"/>
    <property type="match status" value="1"/>
</dbReference>
<dbReference type="Proteomes" id="UP000281738">
    <property type="component" value="Unassembled WGS sequence"/>
</dbReference>